<name>A0A1G4W6Y4_9FLAO</name>
<dbReference type="InterPro" id="IPR002121">
    <property type="entry name" value="HRDC_dom"/>
</dbReference>
<organism evidence="2 3">
    <name type="scientific">Flavobacterium saliperosum</name>
    <dbReference type="NCBI Taxonomy" id="329186"/>
    <lineage>
        <taxon>Bacteria</taxon>
        <taxon>Pseudomonadati</taxon>
        <taxon>Bacteroidota</taxon>
        <taxon>Flavobacteriia</taxon>
        <taxon>Flavobacteriales</taxon>
        <taxon>Flavobacteriaceae</taxon>
        <taxon>Flavobacterium</taxon>
    </lineage>
</organism>
<dbReference type="InterPro" id="IPR010997">
    <property type="entry name" value="HRDC-like_sf"/>
</dbReference>
<dbReference type="AlphaFoldDB" id="A0A1G4W6Y4"/>
<dbReference type="Proteomes" id="UP000182124">
    <property type="component" value="Unassembled WGS sequence"/>
</dbReference>
<proteinExistence type="predicted"/>
<sequence length="145" mass="16790">MNIQVFTIRIASEHLLSDQKRLNDFLQQVKFVKSTTHFVASEECQYWSVLLHYETPNEIPEKKRPVQVADLTPGGQYVFECLKQWRTEKAERLGIPKFMVCHNSELINIVLYHPKDIEGLKKIKGFGAKKAEKYGEDIITVLNAI</sequence>
<dbReference type="RefSeq" id="WP_035654939.1">
    <property type="nucleotide sequence ID" value="NZ_CBCSBQ010000012.1"/>
</dbReference>
<dbReference type="EMBL" id="FMTY01000008">
    <property type="protein sequence ID" value="SCX17763.1"/>
    <property type="molecule type" value="Genomic_DNA"/>
</dbReference>
<dbReference type="GO" id="GO:0003676">
    <property type="term" value="F:nucleic acid binding"/>
    <property type="evidence" value="ECO:0007669"/>
    <property type="project" value="InterPro"/>
</dbReference>
<feature type="domain" description="HRDC" evidence="1">
    <location>
        <begin position="72"/>
        <end position="145"/>
    </location>
</feature>
<protein>
    <submittedName>
        <fullName evidence="2">HRDC domain-containing protein</fullName>
    </submittedName>
</protein>
<accession>A0A1G4W6Y4</accession>
<dbReference type="Pfam" id="PF00570">
    <property type="entry name" value="HRDC"/>
    <property type="match status" value="1"/>
</dbReference>
<gene>
    <name evidence="2" type="ORF">SAMN02927925_02575</name>
</gene>
<dbReference type="Gene3D" id="1.10.150.80">
    <property type="entry name" value="HRDC domain"/>
    <property type="match status" value="1"/>
</dbReference>
<dbReference type="SUPFAM" id="SSF47819">
    <property type="entry name" value="HRDC-like"/>
    <property type="match status" value="1"/>
</dbReference>
<dbReference type="GO" id="GO:0000166">
    <property type="term" value="F:nucleotide binding"/>
    <property type="evidence" value="ECO:0007669"/>
    <property type="project" value="InterPro"/>
</dbReference>
<dbReference type="PROSITE" id="PS50967">
    <property type="entry name" value="HRDC"/>
    <property type="match status" value="1"/>
</dbReference>
<evidence type="ECO:0000313" key="2">
    <source>
        <dbReference type="EMBL" id="SCX17763.1"/>
    </source>
</evidence>
<dbReference type="eggNOG" id="COG0514">
    <property type="taxonomic scope" value="Bacteria"/>
</dbReference>
<dbReference type="SMART" id="SM00341">
    <property type="entry name" value="HRDC"/>
    <property type="match status" value="1"/>
</dbReference>
<reference evidence="2 3" key="1">
    <citation type="submission" date="2016-10" db="EMBL/GenBank/DDBJ databases">
        <authorList>
            <person name="de Groot N.N."/>
        </authorList>
    </citation>
    <scope>NUCLEOTIDE SEQUENCE [LARGE SCALE GENOMIC DNA]</scope>
    <source>
        <strain evidence="2 3">CGMCC 1.3801</strain>
    </source>
</reference>
<dbReference type="InterPro" id="IPR044876">
    <property type="entry name" value="HRDC_dom_sf"/>
</dbReference>
<evidence type="ECO:0000259" key="1">
    <source>
        <dbReference type="PROSITE" id="PS50967"/>
    </source>
</evidence>
<dbReference type="STRING" id="329186.SAMN02927925_02575"/>
<evidence type="ECO:0000313" key="3">
    <source>
        <dbReference type="Proteomes" id="UP000182124"/>
    </source>
</evidence>